<comment type="caution">
    <text evidence="1">The sequence shown here is derived from an EMBL/GenBank/DDBJ whole genome shotgun (WGS) entry which is preliminary data.</text>
</comment>
<dbReference type="AlphaFoldDB" id="A0AAV4QMK5"/>
<reference evidence="1 2" key="1">
    <citation type="submission" date="2021-06" db="EMBL/GenBank/DDBJ databases">
        <title>Caerostris extrusa draft genome.</title>
        <authorList>
            <person name="Kono N."/>
            <person name="Arakawa K."/>
        </authorList>
    </citation>
    <scope>NUCLEOTIDE SEQUENCE [LARGE SCALE GENOMIC DNA]</scope>
</reference>
<sequence>MHLRLPISRMNGMGNRWRRLPQPFDACTCSYLRKYIRHKGMVWETSMEETATASLGYAVISSWWRLPQPFWMPALAVT</sequence>
<protein>
    <submittedName>
        <fullName evidence="1">Uncharacterized protein</fullName>
    </submittedName>
</protein>
<accession>A0AAV4QMK5</accession>
<evidence type="ECO:0000313" key="1">
    <source>
        <dbReference type="EMBL" id="GIY10064.1"/>
    </source>
</evidence>
<keyword evidence="2" id="KW-1185">Reference proteome</keyword>
<gene>
    <name evidence="1" type="ORF">CEXT_234801</name>
</gene>
<proteinExistence type="predicted"/>
<dbReference type="Proteomes" id="UP001054945">
    <property type="component" value="Unassembled WGS sequence"/>
</dbReference>
<dbReference type="EMBL" id="BPLR01006468">
    <property type="protein sequence ID" value="GIY10064.1"/>
    <property type="molecule type" value="Genomic_DNA"/>
</dbReference>
<name>A0AAV4QMK5_CAEEX</name>
<organism evidence="1 2">
    <name type="scientific">Caerostris extrusa</name>
    <name type="common">Bark spider</name>
    <name type="synonym">Caerostris bankana</name>
    <dbReference type="NCBI Taxonomy" id="172846"/>
    <lineage>
        <taxon>Eukaryota</taxon>
        <taxon>Metazoa</taxon>
        <taxon>Ecdysozoa</taxon>
        <taxon>Arthropoda</taxon>
        <taxon>Chelicerata</taxon>
        <taxon>Arachnida</taxon>
        <taxon>Araneae</taxon>
        <taxon>Araneomorphae</taxon>
        <taxon>Entelegynae</taxon>
        <taxon>Araneoidea</taxon>
        <taxon>Araneidae</taxon>
        <taxon>Caerostris</taxon>
    </lineage>
</organism>
<evidence type="ECO:0000313" key="2">
    <source>
        <dbReference type="Proteomes" id="UP001054945"/>
    </source>
</evidence>